<dbReference type="Proteomes" id="UP000499080">
    <property type="component" value="Unassembled WGS sequence"/>
</dbReference>
<evidence type="ECO:0000313" key="2">
    <source>
        <dbReference type="Proteomes" id="UP000499080"/>
    </source>
</evidence>
<accession>A0A4Y2G9D1</accession>
<dbReference type="EMBL" id="BGPR01001244">
    <property type="protein sequence ID" value="GBM49218.1"/>
    <property type="molecule type" value="Genomic_DNA"/>
</dbReference>
<name>A0A4Y2G9D1_ARAVE</name>
<dbReference type="AlphaFoldDB" id="A0A4Y2G9D1"/>
<organism evidence="1 2">
    <name type="scientific">Araneus ventricosus</name>
    <name type="common">Orbweaver spider</name>
    <name type="synonym">Epeira ventricosa</name>
    <dbReference type="NCBI Taxonomy" id="182803"/>
    <lineage>
        <taxon>Eukaryota</taxon>
        <taxon>Metazoa</taxon>
        <taxon>Ecdysozoa</taxon>
        <taxon>Arthropoda</taxon>
        <taxon>Chelicerata</taxon>
        <taxon>Arachnida</taxon>
        <taxon>Araneae</taxon>
        <taxon>Araneomorphae</taxon>
        <taxon>Entelegynae</taxon>
        <taxon>Araneoidea</taxon>
        <taxon>Araneidae</taxon>
        <taxon>Araneus</taxon>
    </lineage>
</organism>
<keyword evidence="2" id="KW-1185">Reference proteome</keyword>
<evidence type="ECO:0000313" key="1">
    <source>
        <dbReference type="EMBL" id="GBM49218.1"/>
    </source>
</evidence>
<reference evidence="1 2" key="1">
    <citation type="journal article" date="2019" name="Sci. Rep.">
        <title>Orb-weaving spider Araneus ventricosus genome elucidates the spidroin gene catalogue.</title>
        <authorList>
            <person name="Kono N."/>
            <person name="Nakamura H."/>
            <person name="Ohtoshi R."/>
            <person name="Moran D.A.P."/>
            <person name="Shinohara A."/>
            <person name="Yoshida Y."/>
            <person name="Fujiwara M."/>
            <person name="Mori M."/>
            <person name="Tomita M."/>
            <person name="Arakawa K."/>
        </authorList>
    </citation>
    <scope>NUCLEOTIDE SEQUENCE [LARGE SCALE GENOMIC DNA]</scope>
</reference>
<proteinExistence type="predicted"/>
<gene>
    <name evidence="1" type="ORF">AVEN_158191_1</name>
</gene>
<protein>
    <submittedName>
        <fullName evidence="1">Uncharacterized protein</fullName>
    </submittedName>
</protein>
<comment type="caution">
    <text evidence="1">The sequence shown here is derived from an EMBL/GenBank/DDBJ whole genome shotgun (WGS) entry which is preliminary data.</text>
</comment>
<sequence>MLIISLFRDYCGPSCHSNYTEMNLTRKMKGNRLKFTYLLQLTIIYETNKIHEHKKSLFSGNYLKNSVTGEIIAKILKTRLNEEGSTFRKVSTESEVSAKSRNNPLSEKLIRLRQNFTMH</sequence>